<comment type="caution">
    <text evidence="1">The sequence shown here is derived from an EMBL/GenBank/DDBJ whole genome shotgun (WGS) entry which is preliminary data.</text>
</comment>
<dbReference type="EMBL" id="CAIN01000250">
    <property type="protein sequence ID" value="CCI26766.1"/>
    <property type="molecule type" value="Genomic_DNA"/>
</dbReference>
<name>I4HXJ2_MICAE</name>
<accession>I4HXJ2</accession>
<dbReference type="Proteomes" id="UP000005291">
    <property type="component" value="Unassembled WGS sequence"/>
</dbReference>
<protein>
    <submittedName>
        <fullName evidence="1">Uncharacterized protein</fullName>
    </submittedName>
</protein>
<organism evidence="1 2">
    <name type="scientific">Microcystis aeruginosa PCC 9808</name>
    <dbReference type="NCBI Taxonomy" id="1160284"/>
    <lineage>
        <taxon>Bacteria</taxon>
        <taxon>Bacillati</taxon>
        <taxon>Cyanobacteriota</taxon>
        <taxon>Cyanophyceae</taxon>
        <taxon>Oscillatoriophycideae</taxon>
        <taxon>Chroococcales</taxon>
        <taxon>Microcystaceae</taxon>
        <taxon>Microcystis</taxon>
    </lineage>
</organism>
<dbReference type="HOGENOM" id="CLU_3185814_0_0_3"/>
<sequence>MSQRLPLPEIRRKKNSAFAAIYRVNFLAFGWENEANLGNPHNSPLR</sequence>
<gene>
    <name evidence="1" type="ORF">MICAG_3230005</name>
</gene>
<dbReference type="AlphaFoldDB" id="I4HXJ2"/>
<evidence type="ECO:0000313" key="2">
    <source>
        <dbReference type="Proteomes" id="UP000005291"/>
    </source>
</evidence>
<evidence type="ECO:0000313" key="1">
    <source>
        <dbReference type="EMBL" id="CCI26766.1"/>
    </source>
</evidence>
<reference evidence="1 2" key="1">
    <citation type="submission" date="2012-04" db="EMBL/GenBank/DDBJ databases">
        <authorList>
            <person name="Genoscope - CEA"/>
        </authorList>
    </citation>
    <scope>NUCLEOTIDE SEQUENCE [LARGE SCALE GENOMIC DNA]</scope>
    <source>
        <strain evidence="1 2">9808</strain>
    </source>
</reference>
<proteinExistence type="predicted"/>